<organism evidence="1 2">
    <name type="scientific">Rhododendron molle</name>
    <name type="common">Chinese azalea</name>
    <name type="synonym">Azalea mollis</name>
    <dbReference type="NCBI Taxonomy" id="49168"/>
    <lineage>
        <taxon>Eukaryota</taxon>
        <taxon>Viridiplantae</taxon>
        <taxon>Streptophyta</taxon>
        <taxon>Embryophyta</taxon>
        <taxon>Tracheophyta</taxon>
        <taxon>Spermatophyta</taxon>
        <taxon>Magnoliopsida</taxon>
        <taxon>eudicotyledons</taxon>
        <taxon>Gunneridae</taxon>
        <taxon>Pentapetalae</taxon>
        <taxon>asterids</taxon>
        <taxon>Ericales</taxon>
        <taxon>Ericaceae</taxon>
        <taxon>Ericoideae</taxon>
        <taxon>Rhodoreae</taxon>
        <taxon>Rhododendron</taxon>
    </lineage>
</organism>
<keyword evidence="2" id="KW-1185">Reference proteome</keyword>
<protein>
    <submittedName>
        <fullName evidence="1">Uncharacterized protein</fullName>
    </submittedName>
</protein>
<dbReference type="Proteomes" id="UP001062846">
    <property type="component" value="Chromosome 3"/>
</dbReference>
<comment type="caution">
    <text evidence="1">The sequence shown here is derived from an EMBL/GenBank/DDBJ whole genome shotgun (WGS) entry which is preliminary data.</text>
</comment>
<sequence length="207" mass="23102">MDHAVPEQLQPTKTFYFRNLLIFPLCCATAIHTVFTDPHGPHPSQTNSTSPSGFSPFVLLISTWPFNIKSSDSFNFFLLCYHLCLLAYPFLSIVDFTAPFATNQRLVVAYIYVSYFMYVHNVTFFWSAVLVLVAVDTHNVALLASASAVIIFLCRAGDAYLLRLASALLEPDHGVAVMKKGCLLICLVNGFFAYLGLCSDWVVLRKN</sequence>
<evidence type="ECO:0000313" key="2">
    <source>
        <dbReference type="Proteomes" id="UP001062846"/>
    </source>
</evidence>
<accession>A0ACC0P9N2</accession>
<reference evidence="1" key="1">
    <citation type="submission" date="2022-02" db="EMBL/GenBank/DDBJ databases">
        <title>Plant Genome Project.</title>
        <authorList>
            <person name="Zhang R.-G."/>
        </authorList>
    </citation>
    <scope>NUCLEOTIDE SEQUENCE</scope>
    <source>
        <strain evidence="1">AT1</strain>
    </source>
</reference>
<dbReference type="EMBL" id="CM046390">
    <property type="protein sequence ID" value="KAI8562225.1"/>
    <property type="molecule type" value="Genomic_DNA"/>
</dbReference>
<proteinExistence type="predicted"/>
<name>A0ACC0P9N2_RHOML</name>
<evidence type="ECO:0000313" key="1">
    <source>
        <dbReference type="EMBL" id="KAI8562225.1"/>
    </source>
</evidence>
<gene>
    <name evidence="1" type="ORF">RHMOL_Rhmol03G0018200</name>
</gene>